<evidence type="ECO:0000256" key="4">
    <source>
        <dbReference type="ARBA" id="ARBA00011881"/>
    </source>
</evidence>
<comment type="subcellular location">
    <subcellularLocation>
        <location evidence="3">Mitochondrion intermembrane space</location>
    </subcellularLocation>
</comment>
<dbReference type="GO" id="GO:0005758">
    <property type="term" value="C:mitochondrial intermembrane space"/>
    <property type="evidence" value="ECO:0007669"/>
    <property type="project" value="UniProtKB-SubCell"/>
</dbReference>
<dbReference type="eggNOG" id="KOG0537">
    <property type="taxonomic scope" value="Eukaryota"/>
</dbReference>
<accession>Q6BR05</accession>
<evidence type="ECO:0000256" key="3">
    <source>
        <dbReference type="ARBA" id="ARBA00004569"/>
    </source>
</evidence>
<dbReference type="Pfam" id="PF01070">
    <property type="entry name" value="FMN_dh"/>
    <property type="match status" value="1"/>
</dbReference>
<keyword evidence="9" id="KW-0560">Oxidoreductase</keyword>
<sequence length="615" mass="68349">MDDVELIICAIEFISPFHSSCAVQKCQSQVGQLSLLKSTISLGRNANFNHFKAKQLSMIGFRSTLLKHKPIGRLSYRSRLRFSTRALKSPFNGERKIKSGVWVPSIILLGTITAFISKDDNIALDSKQTQGVTVEELRKHNSASEGIWVALNGQVYDLTDFLVQHPGGADIITHYAGCDASLIFNKFHAKDVFSKYLSPENYLGPLIGEMEKAADITEDNDEDRLERIENKPPLAAMFNLSDFEYVAKAILPKSAWSYYSGGSDDEVTMRENNNAFLRIFFNPKVLIDTADIDMSTEMLGTKTDAPFYCSAAAAAKLGHPDGELSIADGCGSENIIQMISSAASYSFDEISDFAKKSTSQWFQLYVHKDRTSSYEMIDACEKKGIKAIFVTVDTPLFGRREKDLRFKVGQTDDDESDETSGGGDDFILSYRDAGLCWDDIDKFKKATNLPIVIKGVQRVEDVLLAIEHKVDGVVLSNHGGRQLDFARAPIEVLADVMPVLREKKLENEIEIYVDGGIRRGSDVIKALCLGAKGVGLGRSFLYANSAYGKKGVVKACELLKDEIARDMKLLGVSKLEDLKPELLDLRSLYSRPIYQSVVGSNYEPLYLPKFKNEDD</sequence>
<comment type="cofactor">
    <cofactor evidence="2">
        <name>heme b</name>
        <dbReference type="ChEBI" id="CHEBI:60344"/>
    </cofactor>
</comment>
<evidence type="ECO:0000256" key="1">
    <source>
        <dbReference type="ARBA" id="ARBA00001917"/>
    </source>
</evidence>
<dbReference type="Gene3D" id="3.10.120.10">
    <property type="entry name" value="Cytochrome b5-like heme/steroid binding domain"/>
    <property type="match status" value="1"/>
</dbReference>
<evidence type="ECO:0000256" key="5">
    <source>
        <dbReference type="ARBA" id="ARBA00022617"/>
    </source>
</evidence>
<dbReference type="RefSeq" id="XP_459365.2">
    <property type="nucleotide sequence ID" value="XM_459365.2"/>
</dbReference>
<dbReference type="eggNOG" id="KOG0538">
    <property type="taxonomic scope" value="Eukaryota"/>
</dbReference>
<dbReference type="Proteomes" id="UP000000599">
    <property type="component" value="Chromosome E"/>
</dbReference>
<dbReference type="Gene3D" id="3.20.20.70">
    <property type="entry name" value="Aldolase class I"/>
    <property type="match status" value="1"/>
</dbReference>
<dbReference type="InterPro" id="IPR036400">
    <property type="entry name" value="Cyt_B5-like_heme/steroid_sf"/>
</dbReference>
<keyword evidence="5" id="KW-0349">Heme</keyword>
<evidence type="ECO:0000256" key="2">
    <source>
        <dbReference type="ARBA" id="ARBA00001970"/>
    </source>
</evidence>
<evidence type="ECO:0000256" key="16">
    <source>
        <dbReference type="ARBA" id="ARBA00068515"/>
    </source>
</evidence>
<dbReference type="SMART" id="SM01117">
    <property type="entry name" value="Cyt-b5"/>
    <property type="match status" value="1"/>
</dbReference>
<evidence type="ECO:0000256" key="13">
    <source>
        <dbReference type="ARBA" id="ARBA00061137"/>
    </source>
</evidence>
<comment type="subunit">
    <text evidence="4">Homotetramer.</text>
</comment>
<organism evidence="19 20">
    <name type="scientific">Debaryomyces hansenii (strain ATCC 36239 / CBS 767 / BCRC 21394 / JCM 1990 / NBRC 0083 / IGC 2968)</name>
    <name type="common">Yeast</name>
    <name type="synonym">Torulaspora hansenii</name>
    <dbReference type="NCBI Taxonomy" id="284592"/>
    <lineage>
        <taxon>Eukaryota</taxon>
        <taxon>Fungi</taxon>
        <taxon>Dikarya</taxon>
        <taxon>Ascomycota</taxon>
        <taxon>Saccharomycotina</taxon>
        <taxon>Pichiomycetes</taxon>
        <taxon>Debaryomycetaceae</taxon>
        <taxon>Debaryomyces</taxon>
    </lineage>
</organism>
<dbReference type="HOGENOM" id="CLU_020639_1_1_1"/>
<evidence type="ECO:0000259" key="17">
    <source>
        <dbReference type="PROSITE" id="PS50255"/>
    </source>
</evidence>
<protein>
    <recommendedName>
        <fullName evidence="16">L-lactate dehydrogenase (cytochrome)</fullName>
        <ecNumber evidence="15">1.1.2.3</ecNumber>
    </recommendedName>
</protein>
<dbReference type="PANTHER" id="PTHR10578">
    <property type="entry name" value="S -2-HYDROXY-ACID OXIDASE-RELATED"/>
    <property type="match status" value="1"/>
</dbReference>
<dbReference type="OMA" id="FHAKDVF"/>
<dbReference type="EC" id="1.1.2.3" evidence="15"/>
<reference evidence="19 20" key="1">
    <citation type="journal article" date="2004" name="Nature">
        <title>Genome evolution in yeasts.</title>
        <authorList>
            <consortium name="Genolevures"/>
            <person name="Dujon B."/>
            <person name="Sherman D."/>
            <person name="Fischer G."/>
            <person name="Durrens P."/>
            <person name="Casaregola S."/>
            <person name="Lafontaine I."/>
            <person name="de Montigny J."/>
            <person name="Marck C."/>
            <person name="Neuveglise C."/>
            <person name="Talla E."/>
            <person name="Goffard N."/>
            <person name="Frangeul L."/>
            <person name="Aigle M."/>
            <person name="Anthouard V."/>
            <person name="Babour A."/>
            <person name="Barbe V."/>
            <person name="Barnay S."/>
            <person name="Blanchin S."/>
            <person name="Beckerich J.M."/>
            <person name="Beyne E."/>
            <person name="Bleykasten C."/>
            <person name="Boisrame A."/>
            <person name="Boyer J."/>
            <person name="Cattolico L."/>
            <person name="Confanioleri F."/>
            <person name="de Daruvar A."/>
            <person name="Despons L."/>
            <person name="Fabre E."/>
            <person name="Fairhead C."/>
            <person name="Ferry-Dumazet H."/>
            <person name="Groppi A."/>
            <person name="Hantraye F."/>
            <person name="Hennequin C."/>
            <person name="Jauniaux N."/>
            <person name="Joyet P."/>
            <person name="Kachouri R."/>
            <person name="Kerrest A."/>
            <person name="Koszul R."/>
            <person name="Lemaire M."/>
            <person name="Lesur I."/>
            <person name="Ma L."/>
            <person name="Muller H."/>
            <person name="Nicaud J.M."/>
            <person name="Nikolski M."/>
            <person name="Oztas S."/>
            <person name="Ozier-Kalogeropoulos O."/>
            <person name="Pellenz S."/>
            <person name="Potier S."/>
            <person name="Richard G.F."/>
            <person name="Straub M.L."/>
            <person name="Suleau A."/>
            <person name="Swennene D."/>
            <person name="Tekaia F."/>
            <person name="Wesolowski-Louvel M."/>
            <person name="Westhof E."/>
            <person name="Wirth B."/>
            <person name="Zeniou-Meyer M."/>
            <person name="Zivanovic I."/>
            <person name="Bolotin-Fukuhara M."/>
            <person name="Thierry A."/>
            <person name="Bouchier C."/>
            <person name="Caudron B."/>
            <person name="Scarpelli C."/>
            <person name="Gaillardin C."/>
            <person name="Weissenbach J."/>
            <person name="Wincker P."/>
            <person name="Souciet J.L."/>
        </authorList>
    </citation>
    <scope>NUCLEOTIDE SEQUENCE [LARGE SCALE GENOMIC DNA]</scope>
    <source>
        <strain evidence="20">ATCC 36239 / CBS 767 / BCRC 21394 / JCM 1990 / NBRC 0083 / IGC 2968</strain>
    </source>
</reference>
<keyword evidence="20" id="KW-1185">Reference proteome</keyword>
<dbReference type="PRINTS" id="PR00363">
    <property type="entry name" value="CYTOCHROMEB5"/>
</dbReference>
<evidence type="ECO:0000256" key="6">
    <source>
        <dbReference type="ARBA" id="ARBA00022630"/>
    </source>
</evidence>
<dbReference type="EMBL" id="CR382137">
    <property type="protein sequence ID" value="CAG87560.2"/>
    <property type="molecule type" value="Genomic_DNA"/>
</dbReference>
<dbReference type="InterPro" id="IPR013785">
    <property type="entry name" value="Aldolase_TIM"/>
</dbReference>
<comment type="catalytic activity">
    <reaction evidence="12">
        <text>(S)-lactate + 2 Fe(III)-[cytochrome c] = 2 Fe(II)-[cytochrome c] + pyruvate + 2 H(+)</text>
        <dbReference type="Rhea" id="RHEA:19909"/>
        <dbReference type="Rhea" id="RHEA-COMP:10350"/>
        <dbReference type="Rhea" id="RHEA-COMP:14399"/>
        <dbReference type="ChEBI" id="CHEBI:15361"/>
        <dbReference type="ChEBI" id="CHEBI:15378"/>
        <dbReference type="ChEBI" id="CHEBI:16651"/>
        <dbReference type="ChEBI" id="CHEBI:29033"/>
        <dbReference type="ChEBI" id="CHEBI:29034"/>
        <dbReference type="EC" id="1.1.2.3"/>
    </reaction>
    <physiologicalReaction direction="left-to-right" evidence="12">
        <dbReference type="Rhea" id="RHEA:19910"/>
    </physiologicalReaction>
</comment>
<feature type="domain" description="FMN hydroxy acid dehydrogenase" evidence="18">
    <location>
        <begin position="232"/>
        <end position="588"/>
    </location>
</feature>
<dbReference type="AlphaFoldDB" id="Q6BR05"/>
<keyword evidence="10" id="KW-0408">Iron</keyword>
<dbReference type="PROSITE" id="PS50255">
    <property type="entry name" value="CYTOCHROME_B5_2"/>
    <property type="match status" value="1"/>
</dbReference>
<evidence type="ECO:0000256" key="10">
    <source>
        <dbReference type="ARBA" id="ARBA00023004"/>
    </source>
</evidence>
<evidence type="ECO:0000256" key="7">
    <source>
        <dbReference type="ARBA" id="ARBA00022643"/>
    </source>
</evidence>
<dbReference type="PROSITE" id="PS00557">
    <property type="entry name" value="FMN_HYDROXY_ACID_DH_1"/>
    <property type="match status" value="1"/>
</dbReference>
<dbReference type="GO" id="GO:0006089">
    <property type="term" value="P:lactate metabolic process"/>
    <property type="evidence" value="ECO:0007669"/>
    <property type="project" value="EnsemblFungi"/>
</dbReference>
<dbReference type="STRING" id="284592.Q6BR05"/>
<keyword evidence="8" id="KW-0479">Metal-binding</keyword>
<dbReference type="FunCoup" id="Q6BR05">
    <property type="interactions" value="376"/>
</dbReference>
<dbReference type="GeneID" id="2902426"/>
<evidence type="ECO:0000313" key="19">
    <source>
        <dbReference type="EMBL" id="CAG87560.2"/>
    </source>
</evidence>
<dbReference type="InterPro" id="IPR008259">
    <property type="entry name" value="FMN_hydac_DH_AS"/>
</dbReference>
<evidence type="ECO:0000256" key="15">
    <source>
        <dbReference type="ARBA" id="ARBA00066458"/>
    </source>
</evidence>
<dbReference type="InParanoid" id="Q6BR05"/>
<feature type="domain" description="Cytochrome b5 heme-binding" evidence="17">
    <location>
        <begin position="129"/>
        <end position="207"/>
    </location>
</feature>
<dbReference type="InterPro" id="IPR000262">
    <property type="entry name" value="FMN-dep_DH"/>
</dbReference>
<evidence type="ECO:0000256" key="14">
    <source>
        <dbReference type="ARBA" id="ARBA00061589"/>
    </source>
</evidence>
<comment type="similarity">
    <text evidence="13">In the C-terminal section; belongs to the FMN-dependent alpha-hydroxy acid dehydrogenase family.</text>
</comment>
<keyword evidence="11" id="KW-0496">Mitochondrion</keyword>
<evidence type="ECO:0000256" key="8">
    <source>
        <dbReference type="ARBA" id="ARBA00022723"/>
    </source>
</evidence>
<dbReference type="CDD" id="cd02922">
    <property type="entry name" value="FCB2_FMN"/>
    <property type="match status" value="1"/>
</dbReference>
<dbReference type="PANTHER" id="PTHR10578:SF148">
    <property type="entry name" value="L-LACTATE DEHYDROGENASE (CYTOCHROME)"/>
    <property type="match status" value="1"/>
</dbReference>
<dbReference type="KEGG" id="dha:DEHA2E00836g"/>
<comment type="similarity">
    <text evidence="14">In the N-terminal section; belongs to the cytochrome b5 family.</text>
</comment>
<dbReference type="OrthoDB" id="1925334at2759"/>
<dbReference type="InterPro" id="IPR037396">
    <property type="entry name" value="FMN_HAD"/>
</dbReference>
<dbReference type="FunFam" id="3.20.20.70:FF:000062">
    <property type="entry name" value="Cytochrome b2, mitochondrial, putative"/>
    <property type="match status" value="1"/>
</dbReference>
<dbReference type="InterPro" id="IPR037458">
    <property type="entry name" value="L-MDH/L-LDH_FMN-bd"/>
</dbReference>
<evidence type="ECO:0000256" key="9">
    <source>
        <dbReference type="ARBA" id="ARBA00023002"/>
    </source>
</evidence>
<dbReference type="PROSITE" id="PS51349">
    <property type="entry name" value="FMN_HYDROXY_ACID_DH_2"/>
    <property type="match status" value="1"/>
</dbReference>
<comment type="cofactor">
    <cofactor evidence="1">
        <name>FMN</name>
        <dbReference type="ChEBI" id="CHEBI:58210"/>
    </cofactor>
</comment>
<name>Q6BR05_DEBHA</name>
<evidence type="ECO:0000256" key="11">
    <source>
        <dbReference type="ARBA" id="ARBA00023128"/>
    </source>
</evidence>
<dbReference type="GO" id="GO:0046872">
    <property type="term" value="F:metal ion binding"/>
    <property type="evidence" value="ECO:0007669"/>
    <property type="project" value="UniProtKB-KW"/>
</dbReference>
<dbReference type="SUPFAM" id="SSF55856">
    <property type="entry name" value="Cytochrome b5-like heme/steroid binding domain"/>
    <property type="match status" value="1"/>
</dbReference>
<evidence type="ECO:0000313" key="20">
    <source>
        <dbReference type="Proteomes" id="UP000000599"/>
    </source>
</evidence>
<gene>
    <name evidence="19" type="ordered locus">DEHA2E00836g</name>
</gene>
<keyword evidence="7" id="KW-0288">FMN</keyword>
<dbReference type="GO" id="GO:0004460">
    <property type="term" value="F:L-lactate dehydrogenase (cytochrome) activity"/>
    <property type="evidence" value="ECO:0007669"/>
    <property type="project" value="UniProtKB-EC"/>
</dbReference>
<dbReference type="InterPro" id="IPR001199">
    <property type="entry name" value="Cyt_B5-like_heme/steroid-bd"/>
</dbReference>
<proteinExistence type="inferred from homology"/>
<dbReference type="SUPFAM" id="SSF51395">
    <property type="entry name" value="FMN-linked oxidoreductases"/>
    <property type="match status" value="1"/>
</dbReference>
<keyword evidence="6" id="KW-0285">Flavoprotein</keyword>
<dbReference type="Pfam" id="PF00173">
    <property type="entry name" value="Cyt-b5"/>
    <property type="match status" value="1"/>
</dbReference>
<evidence type="ECO:0000259" key="18">
    <source>
        <dbReference type="PROSITE" id="PS51349"/>
    </source>
</evidence>
<evidence type="ECO:0000256" key="12">
    <source>
        <dbReference type="ARBA" id="ARBA00052399"/>
    </source>
</evidence>
<dbReference type="VEuPathDB" id="FungiDB:DEHA2E00836g"/>